<dbReference type="GO" id="GO:0051603">
    <property type="term" value="P:proteolysis involved in protein catabolic process"/>
    <property type="evidence" value="ECO:0007669"/>
    <property type="project" value="InterPro"/>
</dbReference>
<dbReference type="GO" id="GO:0005737">
    <property type="term" value="C:cytoplasm"/>
    <property type="evidence" value="ECO:0007669"/>
    <property type="project" value="TreeGrafter"/>
</dbReference>
<accession>A0A9C7Q0U9</accession>
<evidence type="ECO:0000256" key="3">
    <source>
        <dbReference type="ARBA" id="ARBA00022942"/>
    </source>
</evidence>
<proteinExistence type="predicted"/>
<comment type="caution">
    <text evidence="5">The sequence shown here is derived from an EMBL/GenBank/DDBJ whole genome shotgun (WGS) entry which is preliminary data.</text>
</comment>
<dbReference type="GO" id="GO:0005839">
    <property type="term" value="C:proteasome core complex"/>
    <property type="evidence" value="ECO:0007669"/>
    <property type="project" value="InterPro"/>
</dbReference>
<dbReference type="GO" id="GO:0005634">
    <property type="term" value="C:nucleus"/>
    <property type="evidence" value="ECO:0007669"/>
    <property type="project" value="UniProtKB-SubCell"/>
</dbReference>
<dbReference type="PANTHER" id="PTHR32194:SF2">
    <property type="entry name" value="PROTEASOME SUBUNIT BETA TYPE-1"/>
    <property type="match status" value="1"/>
</dbReference>
<keyword evidence="4" id="KW-0539">Nucleus</keyword>
<protein>
    <submittedName>
        <fullName evidence="5">Uncharacterized protein</fullName>
    </submittedName>
</protein>
<dbReference type="Pfam" id="PF00227">
    <property type="entry name" value="Proteasome"/>
    <property type="match status" value="1"/>
</dbReference>
<gene>
    <name evidence="5" type="ORF">GpartN1_g5980.t1</name>
</gene>
<dbReference type="PANTHER" id="PTHR32194">
    <property type="entry name" value="METALLOPROTEASE TLDD"/>
    <property type="match status" value="1"/>
</dbReference>
<reference evidence="5" key="2">
    <citation type="submission" date="2022-01" db="EMBL/GenBank/DDBJ databases">
        <authorList>
            <person name="Hirooka S."/>
            <person name="Miyagishima S.Y."/>
        </authorList>
    </citation>
    <scope>NUCLEOTIDE SEQUENCE</scope>
    <source>
        <strain evidence="5">NBRC 102759</strain>
    </source>
</reference>
<sequence>MWNASVVAVPATESIQRPDFMPYQNNGGTVVAIGGEDYCIVSATTRLGLGFAIPTRNVCRYSILNNRVVLATAGMFADTVTLHKVIKARVKIYEEQQDKPFELRSAAQLLSNTLYYRRFFPYYTFNVLGGLDEDGQGFVYGFDAIGSGEKVKVVCNGTGQALIQPILDNQVERKQQYENKQITNLSLEEALDLVKDVFTSAGERDIYTGDAVDICIITKQRGVFVETFQLKQD</sequence>
<keyword evidence="2" id="KW-0963">Cytoplasm</keyword>
<dbReference type="InterPro" id="IPR001353">
    <property type="entry name" value="Proteasome_sua/b"/>
</dbReference>
<evidence type="ECO:0000256" key="2">
    <source>
        <dbReference type="ARBA" id="ARBA00022490"/>
    </source>
</evidence>
<evidence type="ECO:0000256" key="1">
    <source>
        <dbReference type="ARBA" id="ARBA00004123"/>
    </source>
</evidence>
<dbReference type="Gene3D" id="3.60.20.10">
    <property type="entry name" value="Glutamine Phosphoribosylpyrophosphate, subunit 1, domain 1"/>
    <property type="match status" value="1"/>
</dbReference>
<evidence type="ECO:0000313" key="6">
    <source>
        <dbReference type="Proteomes" id="UP001061958"/>
    </source>
</evidence>
<reference evidence="5" key="1">
    <citation type="journal article" date="2022" name="Proc. Natl. Acad. Sci. U.S.A.">
        <title>Life cycle and functional genomics of the unicellular red alga Galdieria for elucidating algal and plant evolution and industrial use.</title>
        <authorList>
            <person name="Hirooka S."/>
            <person name="Itabashi T."/>
            <person name="Ichinose T.M."/>
            <person name="Onuma R."/>
            <person name="Fujiwara T."/>
            <person name="Yamashita S."/>
            <person name="Jong L.W."/>
            <person name="Tomita R."/>
            <person name="Iwane A.H."/>
            <person name="Miyagishima S.Y."/>
        </authorList>
    </citation>
    <scope>NUCLEOTIDE SEQUENCE</scope>
    <source>
        <strain evidence="5">NBRC 102759</strain>
    </source>
</reference>
<name>A0A9C7Q0U9_9RHOD</name>
<evidence type="ECO:0000313" key="5">
    <source>
        <dbReference type="EMBL" id="GJQ14189.1"/>
    </source>
</evidence>
<organism evidence="5 6">
    <name type="scientific">Galdieria partita</name>
    <dbReference type="NCBI Taxonomy" id="83374"/>
    <lineage>
        <taxon>Eukaryota</taxon>
        <taxon>Rhodophyta</taxon>
        <taxon>Bangiophyceae</taxon>
        <taxon>Galdieriales</taxon>
        <taxon>Galdieriaceae</taxon>
        <taxon>Galdieria</taxon>
    </lineage>
</organism>
<dbReference type="OrthoDB" id="268479at2759"/>
<dbReference type="InterPro" id="IPR029055">
    <property type="entry name" value="Ntn_hydrolases_N"/>
</dbReference>
<dbReference type="InterPro" id="IPR023333">
    <property type="entry name" value="Proteasome_suB-type"/>
</dbReference>
<keyword evidence="3" id="KW-0647">Proteasome</keyword>
<dbReference type="FunFam" id="3.60.20.10:FF:000027">
    <property type="entry name" value="Proteasome subunit beta type-6"/>
    <property type="match status" value="1"/>
</dbReference>
<keyword evidence="6" id="KW-1185">Reference proteome</keyword>
<comment type="subcellular location">
    <subcellularLocation>
        <location evidence="1">Nucleus</location>
    </subcellularLocation>
</comment>
<dbReference type="AlphaFoldDB" id="A0A9C7Q0U9"/>
<dbReference type="EMBL" id="BQMJ01000052">
    <property type="protein sequence ID" value="GJQ14189.1"/>
    <property type="molecule type" value="Genomic_DNA"/>
</dbReference>
<evidence type="ECO:0000256" key="4">
    <source>
        <dbReference type="ARBA" id="ARBA00023242"/>
    </source>
</evidence>
<dbReference type="SUPFAM" id="SSF56235">
    <property type="entry name" value="N-terminal nucleophile aminohydrolases (Ntn hydrolases)"/>
    <property type="match status" value="1"/>
</dbReference>
<dbReference type="Proteomes" id="UP001061958">
    <property type="component" value="Unassembled WGS sequence"/>
</dbReference>
<dbReference type="PROSITE" id="PS51476">
    <property type="entry name" value="PROTEASOME_BETA_2"/>
    <property type="match status" value="1"/>
</dbReference>